<keyword evidence="1" id="KW-1133">Transmembrane helix</keyword>
<feature type="transmembrane region" description="Helical" evidence="1">
    <location>
        <begin position="12"/>
        <end position="33"/>
    </location>
</feature>
<dbReference type="Pfam" id="PF02470">
    <property type="entry name" value="MlaD"/>
    <property type="match status" value="1"/>
</dbReference>
<evidence type="ECO:0000313" key="3">
    <source>
        <dbReference type="EMBL" id="BCO98598.1"/>
    </source>
</evidence>
<dbReference type="InterPro" id="IPR052336">
    <property type="entry name" value="MlaD_Phospholipid_Transporter"/>
</dbReference>
<dbReference type="InterPro" id="IPR003399">
    <property type="entry name" value="Mce/MlaD"/>
</dbReference>
<accession>A0A7R7RL29</accession>
<protein>
    <recommendedName>
        <fullName evidence="2">Mce/MlaD domain-containing protein</fullName>
    </recommendedName>
</protein>
<evidence type="ECO:0000313" key="4">
    <source>
        <dbReference type="Proteomes" id="UP000595205"/>
    </source>
</evidence>
<feature type="domain" description="Mce/MlaD" evidence="2">
    <location>
        <begin position="40"/>
        <end position="111"/>
    </location>
</feature>
<dbReference type="GO" id="GO:0005576">
    <property type="term" value="C:extracellular region"/>
    <property type="evidence" value="ECO:0007669"/>
    <property type="project" value="TreeGrafter"/>
</dbReference>
<dbReference type="PANTHER" id="PTHR33371:SF18">
    <property type="entry name" value="MCE-FAMILY PROTEIN MCE3C"/>
    <property type="match status" value="1"/>
</dbReference>
<dbReference type="EMBL" id="AP024255">
    <property type="protein sequence ID" value="BCO98598.1"/>
    <property type="molecule type" value="Genomic_DNA"/>
</dbReference>
<evidence type="ECO:0000259" key="2">
    <source>
        <dbReference type="Pfam" id="PF02470"/>
    </source>
</evidence>
<dbReference type="Proteomes" id="UP000595205">
    <property type="component" value="Chromosome"/>
</dbReference>
<name>A0A7R7RL29_MYCIT</name>
<dbReference type="PANTHER" id="PTHR33371">
    <property type="entry name" value="INTERMEMBRANE PHOSPHOLIPID TRANSPORT SYSTEM BINDING PROTEIN MLAD-RELATED"/>
    <property type="match status" value="1"/>
</dbReference>
<dbReference type="AlphaFoldDB" id="A0A7R7RL29"/>
<gene>
    <name evidence="3" type="ORF">MINTM018_13680</name>
</gene>
<evidence type="ECO:0000256" key="1">
    <source>
        <dbReference type="SAM" id="Phobius"/>
    </source>
</evidence>
<keyword evidence="1" id="KW-0472">Membrane</keyword>
<proteinExistence type="predicted"/>
<sequence length="322" mass="35171">MQPMKALRNPTLWGAGALALVTIVALATAMLYISPPGQKIVTFYTDDAAAIRPGDPVRIAGINVGKVKDMALESNRVRVRARVDGSAFVGDRSQVQVRMLTVVGGYYVSIVSLGDSSLGAKPIPVERVTMPYSLIQTLTDATKITDKVDPKPINESLNQVQQGLNGTNVESISAVIDAGNKLMSTIEKQRGQVSAILNLSNEYVGKLNNYSDDLKDMVRKLSIIEQSLTLYSEGLARALKGMGDTMDGLSPIFIYYENHRDTALARIRDWVQKARMWSDRNGVIIRALRLGRRKIERVLGAQQEAPELLATDLCMPIPGSPC</sequence>
<keyword evidence="1" id="KW-0812">Transmembrane</keyword>
<reference evidence="3 4" key="1">
    <citation type="submission" date="2020-12" db="EMBL/GenBank/DDBJ databases">
        <title>Genome sequence of clinical Mycobacterium intracellulare strains.</title>
        <authorList>
            <person name="Tateishi Y."/>
            <person name="Matsumoto S."/>
            <person name="Fukushima Y."/>
            <person name="Nakajima C."/>
            <person name="Suzuki Y."/>
        </authorList>
    </citation>
    <scope>NUCLEOTIDE SEQUENCE [LARGE SCALE GENOMIC DNA]</scope>
    <source>
        <strain evidence="3 4">M018</strain>
    </source>
</reference>
<organism evidence="3 4">
    <name type="scientific">Mycobacterium intracellulare</name>
    <dbReference type="NCBI Taxonomy" id="1767"/>
    <lineage>
        <taxon>Bacteria</taxon>
        <taxon>Bacillati</taxon>
        <taxon>Actinomycetota</taxon>
        <taxon>Actinomycetes</taxon>
        <taxon>Mycobacteriales</taxon>
        <taxon>Mycobacteriaceae</taxon>
        <taxon>Mycobacterium</taxon>
        <taxon>Mycobacterium avium complex (MAC)</taxon>
    </lineage>
</organism>